<keyword evidence="3" id="KW-0732">Signal</keyword>
<evidence type="ECO:0000256" key="2">
    <source>
        <dbReference type="SAM" id="Phobius"/>
    </source>
</evidence>
<keyword evidence="2" id="KW-0812">Transmembrane</keyword>
<keyword evidence="2" id="KW-0472">Membrane</keyword>
<reference evidence="4 5" key="1">
    <citation type="submission" date="2024-09" db="EMBL/GenBank/DDBJ databases">
        <title>The Natural Products Discovery Center: Release of the First 8490 Sequenced Strains for Exploring Actinobacteria Biosynthetic Diversity.</title>
        <authorList>
            <person name="Kalkreuter E."/>
            <person name="Kautsar S.A."/>
            <person name="Yang D."/>
            <person name="Bader C.D."/>
            <person name="Teijaro C.N."/>
            <person name="Fluegel L."/>
            <person name="Davis C.M."/>
            <person name="Simpson J.R."/>
            <person name="Lauterbach L."/>
            <person name="Steele A.D."/>
            <person name="Gui C."/>
            <person name="Meng S."/>
            <person name="Li G."/>
            <person name="Viehrig K."/>
            <person name="Ye F."/>
            <person name="Su P."/>
            <person name="Kiefer A.F."/>
            <person name="Nichols A."/>
            <person name="Cepeda A.J."/>
            <person name="Yan W."/>
            <person name="Fan B."/>
            <person name="Jiang Y."/>
            <person name="Adhikari A."/>
            <person name="Zheng C.-J."/>
            <person name="Schuster L."/>
            <person name="Cowan T.M."/>
            <person name="Smanski M.J."/>
            <person name="Chevrette M.G."/>
            <person name="De Carvalho L.P.S."/>
            <person name="Shen B."/>
        </authorList>
    </citation>
    <scope>NUCLEOTIDE SEQUENCE [LARGE SCALE GENOMIC DNA]</scope>
    <source>
        <strain evidence="4 5">NPDC060353</strain>
    </source>
</reference>
<comment type="caution">
    <text evidence="4">The sequence shown here is derived from an EMBL/GenBank/DDBJ whole genome shotgun (WGS) entry which is preliminary data.</text>
</comment>
<dbReference type="Proteomes" id="UP001598673">
    <property type="component" value="Unassembled WGS sequence"/>
</dbReference>
<keyword evidence="2" id="KW-1133">Transmembrane helix</keyword>
<evidence type="ECO:0000313" key="5">
    <source>
        <dbReference type="Proteomes" id="UP001598673"/>
    </source>
</evidence>
<feature type="region of interest" description="Disordered" evidence="1">
    <location>
        <begin position="288"/>
        <end position="354"/>
    </location>
</feature>
<feature type="transmembrane region" description="Helical" evidence="2">
    <location>
        <begin position="357"/>
        <end position="376"/>
    </location>
</feature>
<accession>A0ABW6G875</accession>
<evidence type="ECO:0000256" key="3">
    <source>
        <dbReference type="SAM" id="SignalP"/>
    </source>
</evidence>
<evidence type="ECO:0000256" key="1">
    <source>
        <dbReference type="SAM" id="MobiDB-lite"/>
    </source>
</evidence>
<sequence>MRGTFAVVTACVAVVLGIPAAVPAAEAQPHGNGPPEPGAVCRIDDPAVDEASGLVAGDGRWYAVNDGGTVLRVYALDRDCAVTDVITDPTDPYDVEDLARAADGTFWLADIGDNRSARDTVALHALRPGDGSTLYRLTYPDGAHDAEAVLLDREGTPYIVTKSVTGTSGVYRPAAALQSPGPTPLERVGSVTVPPTGTPGGPVGTAGTLLITGGATSHDGRVVALRTYTDAYLYPAPDGDVVAALQRDPVRIPLPGEPQGEAIAFQPDGTLVSVSEGVGNPVRVVRDATDLVTGSGGGGPERDGSAGDGTDDDAHAKGGRGPAGPDDGRRADRGSAGDAQRHGDAQRDGDASGFPPVPVGVGALVIGLLGAILVVVRRRRS</sequence>
<organism evidence="4 5">
    <name type="scientific">Prauserella salsuginis</name>
    <dbReference type="NCBI Taxonomy" id="387889"/>
    <lineage>
        <taxon>Bacteria</taxon>
        <taxon>Bacillati</taxon>
        <taxon>Actinomycetota</taxon>
        <taxon>Actinomycetes</taxon>
        <taxon>Pseudonocardiales</taxon>
        <taxon>Pseudonocardiaceae</taxon>
        <taxon>Prauserella</taxon>
        <taxon>Prauserella salsuginis group</taxon>
    </lineage>
</organism>
<evidence type="ECO:0000313" key="4">
    <source>
        <dbReference type="EMBL" id="MFD6795408.1"/>
    </source>
</evidence>
<evidence type="ECO:0008006" key="6">
    <source>
        <dbReference type="Google" id="ProtNLM"/>
    </source>
</evidence>
<proteinExistence type="predicted"/>
<gene>
    <name evidence="4" type="ORF">ACFWGY_18915</name>
</gene>
<protein>
    <recommendedName>
        <fullName evidence="6">Esterase-like activity of phytase family protein</fullName>
    </recommendedName>
</protein>
<keyword evidence="5" id="KW-1185">Reference proteome</keyword>
<feature type="compositionally biased region" description="Basic and acidic residues" evidence="1">
    <location>
        <begin position="326"/>
        <end position="350"/>
    </location>
</feature>
<dbReference type="SUPFAM" id="SSF101898">
    <property type="entry name" value="NHL repeat"/>
    <property type="match status" value="1"/>
</dbReference>
<feature type="chain" id="PRO_5046991848" description="Esterase-like activity of phytase family protein" evidence="3">
    <location>
        <begin position="25"/>
        <end position="381"/>
    </location>
</feature>
<name>A0ABW6G875_9PSEU</name>
<feature type="signal peptide" evidence="3">
    <location>
        <begin position="1"/>
        <end position="24"/>
    </location>
</feature>
<dbReference type="RefSeq" id="WP_372497755.1">
    <property type="nucleotide sequence ID" value="NZ_JANBBF010000009.1"/>
</dbReference>
<dbReference type="EMBL" id="JBHXCV010000012">
    <property type="protein sequence ID" value="MFD6795408.1"/>
    <property type="molecule type" value="Genomic_DNA"/>
</dbReference>